<evidence type="ECO:0000256" key="3">
    <source>
        <dbReference type="SAM" id="MobiDB-lite"/>
    </source>
</evidence>
<keyword evidence="6" id="KW-1185">Reference proteome</keyword>
<dbReference type="EMBL" id="JAGSXJ010000008">
    <property type="protein sequence ID" value="KAH6688941.1"/>
    <property type="molecule type" value="Genomic_DNA"/>
</dbReference>
<feature type="region of interest" description="Disordered" evidence="3">
    <location>
        <begin position="370"/>
        <end position="414"/>
    </location>
</feature>
<dbReference type="InterPro" id="IPR009449">
    <property type="entry name" value="Sec2_N"/>
</dbReference>
<protein>
    <recommendedName>
        <fullName evidence="4">GDP/GTP exchange factor Sec2 N-terminal domain-containing protein</fullName>
    </recommendedName>
</protein>
<evidence type="ECO:0000256" key="2">
    <source>
        <dbReference type="SAM" id="Coils"/>
    </source>
</evidence>
<feature type="region of interest" description="Disordered" evidence="3">
    <location>
        <begin position="279"/>
        <end position="315"/>
    </location>
</feature>
<reference evidence="5" key="1">
    <citation type="journal article" date="2021" name="Nat. Commun.">
        <title>Genetic determinants of endophytism in the Arabidopsis root mycobiome.</title>
        <authorList>
            <person name="Mesny F."/>
            <person name="Miyauchi S."/>
            <person name="Thiergart T."/>
            <person name="Pickel B."/>
            <person name="Atanasova L."/>
            <person name="Karlsson M."/>
            <person name="Huettel B."/>
            <person name="Barry K.W."/>
            <person name="Haridas S."/>
            <person name="Chen C."/>
            <person name="Bauer D."/>
            <person name="Andreopoulos W."/>
            <person name="Pangilinan J."/>
            <person name="LaButti K."/>
            <person name="Riley R."/>
            <person name="Lipzen A."/>
            <person name="Clum A."/>
            <person name="Drula E."/>
            <person name="Henrissat B."/>
            <person name="Kohler A."/>
            <person name="Grigoriev I.V."/>
            <person name="Martin F.M."/>
            <person name="Hacquard S."/>
        </authorList>
    </citation>
    <scope>NUCLEOTIDE SEQUENCE</scope>
    <source>
        <strain evidence="5">MPI-SDFR-AT-0117</strain>
    </source>
</reference>
<feature type="compositionally biased region" description="Basic and acidic residues" evidence="3">
    <location>
        <begin position="294"/>
        <end position="303"/>
    </location>
</feature>
<dbReference type="GO" id="GO:0051286">
    <property type="term" value="C:cell tip"/>
    <property type="evidence" value="ECO:0007669"/>
    <property type="project" value="TreeGrafter"/>
</dbReference>
<evidence type="ECO:0000259" key="4">
    <source>
        <dbReference type="Pfam" id="PF06428"/>
    </source>
</evidence>
<evidence type="ECO:0000313" key="5">
    <source>
        <dbReference type="EMBL" id="KAH6688941.1"/>
    </source>
</evidence>
<dbReference type="GO" id="GO:0006887">
    <property type="term" value="P:exocytosis"/>
    <property type="evidence" value="ECO:0007669"/>
    <property type="project" value="TreeGrafter"/>
</dbReference>
<feature type="compositionally biased region" description="Polar residues" evidence="3">
    <location>
        <begin position="605"/>
        <end position="618"/>
    </location>
</feature>
<dbReference type="PANTHER" id="PTHR14430">
    <property type="entry name" value="RABIN3-RELATED"/>
    <property type="match status" value="1"/>
</dbReference>
<organism evidence="5 6">
    <name type="scientific">Plectosphaerella plurivora</name>
    <dbReference type="NCBI Taxonomy" id="936078"/>
    <lineage>
        <taxon>Eukaryota</taxon>
        <taxon>Fungi</taxon>
        <taxon>Dikarya</taxon>
        <taxon>Ascomycota</taxon>
        <taxon>Pezizomycotina</taxon>
        <taxon>Sordariomycetes</taxon>
        <taxon>Hypocreomycetidae</taxon>
        <taxon>Glomerellales</taxon>
        <taxon>Plectosphaerellaceae</taxon>
        <taxon>Plectosphaerella</taxon>
    </lineage>
</organism>
<feature type="region of interest" description="Disordered" evidence="3">
    <location>
        <begin position="576"/>
        <end position="689"/>
    </location>
</feature>
<dbReference type="OrthoDB" id="1748564at2759"/>
<evidence type="ECO:0000313" key="6">
    <source>
        <dbReference type="Proteomes" id="UP000770015"/>
    </source>
</evidence>
<feature type="compositionally biased region" description="Polar residues" evidence="3">
    <location>
        <begin position="372"/>
        <end position="387"/>
    </location>
</feature>
<feature type="domain" description="GDP/GTP exchange factor Sec2 N-terminal" evidence="4">
    <location>
        <begin position="131"/>
        <end position="274"/>
    </location>
</feature>
<dbReference type="Pfam" id="PF25555">
    <property type="entry name" value="RAB3A-like_C"/>
    <property type="match status" value="1"/>
</dbReference>
<accession>A0A9P9ABF2</accession>
<dbReference type="GO" id="GO:0005085">
    <property type="term" value="F:guanyl-nucleotide exchange factor activity"/>
    <property type="evidence" value="ECO:0007669"/>
    <property type="project" value="InterPro"/>
</dbReference>
<name>A0A9P9ABF2_9PEZI</name>
<dbReference type="InterPro" id="IPR040351">
    <property type="entry name" value="RAB3IL/RAB3IP/Sec2"/>
</dbReference>
<comment type="caution">
    <text evidence="5">The sequence shown here is derived from an EMBL/GenBank/DDBJ whole genome shotgun (WGS) entry which is preliminary data.</text>
</comment>
<dbReference type="SUPFAM" id="SSF144284">
    <property type="entry name" value="Sec2 N-terminal region"/>
    <property type="match status" value="1"/>
</dbReference>
<feature type="compositionally biased region" description="Polar residues" evidence="3">
    <location>
        <begin position="19"/>
        <end position="28"/>
    </location>
</feature>
<dbReference type="Proteomes" id="UP000770015">
    <property type="component" value="Unassembled WGS sequence"/>
</dbReference>
<proteinExistence type="predicted"/>
<dbReference type="Gene3D" id="6.10.140.910">
    <property type="match status" value="1"/>
</dbReference>
<dbReference type="GO" id="GO:0070319">
    <property type="term" value="C:Golgi to plasma membrane transport vesicle"/>
    <property type="evidence" value="ECO:0007669"/>
    <property type="project" value="TreeGrafter"/>
</dbReference>
<feature type="region of interest" description="Disordered" evidence="3">
    <location>
        <begin position="17"/>
        <end position="97"/>
    </location>
</feature>
<feature type="compositionally biased region" description="Basic and acidic residues" evidence="3">
    <location>
        <begin position="583"/>
        <end position="599"/>
    </location>
</feature>
<feature type="coiled-coil region" evidence="2">
    <location>
        <begin position="138"/>
        <end position="165"/>
    </location>
</feature>
<gene>
    <name evidence="5" type="ORF">F5X68DRAFT_75943</name>
</gene>
<feature type="compositionally biased region" description="Polar residues" evidence="3">
    <location>
        <begin position="394"/>
        <end position="414"/>
    </location>
</feature>
<dbReference type="Pfam" id="PF06428">
    <property type="entry name" value="Sec2p"/>
    <property type="match status" value="1"/>
</dbReference>
<sequence length="689" mass="75647">MVKTNLWSSFIAVAGWSQPLPSSNNPNRSYGHFRSRSTVPTSSSPRPPRTPARHPSVSDLSTMSDSAAASPRLRPLPPSPAEEDAELSTLPDPRSRAMSPAISISDSPHHPDLNAEVATLSTKLINAINYQTTLDDTLSATRSELEQAREQIKTLEERNATQREMLAGDVWVRKKVVEQEKQKLLARVSAEQKHRESVEGEKKKMELELETLTTALFEEANKMVVTAKEEARREQDLLNKKNDQLRAQIADTEGLLKFQQEQLAELKNVMEQMTIERDEHAAITAPSSPGLARSDGKEDERPGTDGLAPHSSLEPVSPSYATSFTHLILPVLRTDLASYEDFTALARLSRSHAGRISSGSMAAAARLGSIGGSTSSAHPSNASTTSLPALAAGSSPQSPNTPISTTSHASVESTTPALALKDSRYYKRVLTEDVEPTLRLDAAPGLSWLARRSVLSAMAEGSIVVEPIPSNTPYSSYIKPQFYACSICGDNRKEEQFLRYHRFRTSENESAQRYPLCKFCLNRVRSTCDFLSFLRILRDGHWRTEHEDIEKAAWEESVRLREQMFWARIGGGVVPAGHPVLSDSEKSPRPSHESGRQSEVRPSTPARSQTSATITETPATPDEAEANQIGGALLNQDDKESLDEPSTLKVDDNSTLTVPEKDDANPSEPTDGESKRLSLTIPTVEKTTE</sequence>
<dbReference type="PANTHER" id="PTHR14430:SF0">
    <property type="entry name" value="SEC2P DOMAIN-CONTAINING PROTEIN"/>
    <property type="match status" value="1"/>
</dbReference>
<dbReference type="AlphaFoldDB" id="A0A9P9ABF2"/>
<evidence type="ECO:0000256" key="1">
    <source>
        <dbReference type="ARBA" id="ARBA00023054"/>
    </source>
</evidence>
<dbReference type="CDD" id="cd21044">
    <property type="entry name" value="Rab11BD_RAB3IP_like"/>
    <property type="match status" value="1"/>
</dbReference>
<keyword evidence="1 2" id="KW-0175">Coiled coil</keyword>